<dbReference type="RefSeq" id="XP_042995572.1">
    <property type="nucleotide sequence ID" value="XM_043139638.1"/>
</dbReference>
<evidence type="ECO:0000313" key="1">
    <source>
        <dbReference type="EMBL" id="QUC17899.1"/>
    </source>
</evidence>
<dbReference type="EMBL" id="CP072754">
    <property type="protein sequence ID" value="QUC17899.1"/>
    <property type="molecule type" value="Genomic_DNA"/>
</dbReference>
<dbReference type="KEGG" id="uvi:66062918"/>
<reference evidence="1" key="1">
    <citation type="submission" date="2020-03" db="EMBL/GenBank/DDBJ databases">
        <title>A mixture of massive structural variations and highly conserved coding sequences in Ustilaginoidea virens genome.</title>
        <authorList>
            <person name="Zhang K."/>
            <person name="Zhao Z."/>
            <person name="Zhang Z."/>
            <person name="Li Y."/>
            <person name="Hsiang T."/>
            <person name="Sun W."/>
        </authorList>
    </citation>
    <scope>NUCLEOTIDE SEQUENCE</scope>
    <source>
        <strain evidence="1">UV-8b</strain>
    </source>
</reference>
<sequence>MANSSKSFDDVLVRWQLEHPFSFWLARRQGWTAQGCGRCRIRLFAAFASRHARLKQQRGAAASVTVVPLHLPASLLVTKRC</sequence>
<accession>A0A8E5HLX5</accession>
<dbReference type="GeneID" id="66062918"/>
<dbReference type="Proteomes" id="UP000027002">
    <property type="component" value="Chromosome 2"/>
</dbReference>
<evidence type="ECO:0000313" key="2">
    <source>
        <dbReference type="Proteomes" id="UP000027002"/>
    </source>
</evidence>
<protein>
    <submittedName>
        <fullName evidence="1">Uncharacterized protein</fullName>
    </submittedName>
</protein>
<keyword evidence="2" id="KW-1185">Reference proteome</keyword>
<gene>
    <name evidence="1" type="ORF">UV8b_02140</name>
</gene>
<dbReference type="AlphaFoldDB" id="A0A8E5HLX5"/>
<proteinExistence type="predicted"/>
<organism evidence="1 2">
    <name type="scientific">Ustilaginoidea virens</name>
    <name type="common">Rice false smut fungus</name>
    <name type="synonym">Villosiclava virens</name>
    <dbReference type="NCBI Taxonomy" id="1159556"/>
    <lineage>
        <taxon>Eukaryota</taxon>
        <taxon>Fungi</taxon>
        <taxon>Dikarya</taxon>
        <taxon>Ascomycota</taxon>
        <taxon>Pezizomycotina</taxon>
        <taxon>Sordariomycetes</taxon>
        <taxon>Hypocreomycetidae</taxon>
        <taxon>Hypocreales</taxon>
        <taxon>Clavicipitaceae</taxon>
        <taxon>Ustilaginoidea</taxon>
    </lineage>
</organism>
<name>A0A8E5HLX5_USTVR</name>